<accession>A0A3B8W999</accession>
<evidence type="ECO:0000313" key="1">
    <source>
        <dbReference type="EMBL" id="HAC26459.1"/>
    </source>
</evidence>
<comment type="caution">
    <text evidence="1">The sequence shown here is derived from an EMBL/GenBank/DDBJ whole genome shotgun (WGS) entry which is preliminary data.</text>
</comment>
<evidence type="ECO:0000313" key="2">
    <source>
        <dbReference type="Proteomes" id="UP000261325"/>
    </source>
</evidence>
<reference evidence="1 2" key="1">
    <citation type="journal article" date="2018" name="Nat. Biotechnol.">
        <title>A standardized bacterial taxonomy based on genome phylogeny substantially revises the tree of life.</title>
        <authorList>
            <person name="Parks D.H."/>
            <person name="Chuvochina M."/>
            <person name="Waite D.W."/>
            <person name="Rinke C."/>
            <person name="Skarshewski A."/>
            <person name="Chaumeil P.A."/>
            <person name="Hugenholtz P."/>
        </authorList>
    </citation>
    <scope>NUCLEOTIDE SEQUENCE [LARGE SCALE GENOMIC DNA]</scope>
    <source>
        <strain evidence="1">UBA9049</strain>
    </source>
</reference>
<feature type="non-terminal residue" evidence="1">
    <location>
        <position position="70"/>
    </location>
</feature>
<name>A0A3B8W999_MARNT</name>
<dbReference type="Proteomes" id="UP000261325">
    <property type="component" value="Unassembled WGS sequence"/>
</dbReference>
<dbReference type="AlphaFoldDB" id="A0A3B8W999"/>
<dbReference type="EMBL" id="DLYI01000015">
    <property type="protein sequence ID" value="HAC26459.1"/>
    <property type="molecule type" value="Genomic_DNA"/>
</dbReference>
<protein>
    <submittedName>
        <fullName evidence="1">Peptidase C39</fullName>
    </submittedName>
</protein>
<organism evidence="1 2">
    <name type="scientific">Marinobacter nauticus</name>
    <name type="common">Marinobacter hydrocarbonoclasticus</name>
    <name type="synonym">Marinobacter aquaeolei</name>
    <dbReference type="NCBI Taxonomy" id="2743"/>
    <lineage>
        <taxon>Bacteria</taxon>
        <taxon>Pseudomonadati</taxon>
        <taxon>Pseudomonadota</taxon>
        <taxon>Gammaproteobacteria</taxon>
        <taxon>Pseudomonadales</taxon>
        <taxon>Marinobacteraceae</taxon>
        <taxon>Marinobacter</taxon>
    </lineage>
</organism>
<sequence>MLLVLAGSILTFTMVQEATEVEPFDRGTIVLEQKVDASPVELRWDTRVEPLVEQKFRNIVRQAYDYSCGS</sequence>
<gene>
    <name evidence="1" type="ORF">DCF82_01345</name>
</gene>
<proteinExistence type="predicted"/>